<accession>G1W850</accession>
<dbReference type="PATRIC" id="fig|702438.4.peg.1"/>
<dbReference type="InterPro" id="IPR044245">
    <property type="entry name" value="Spartan"/>
</dbReference>
<dbReference type="GeneID" id="95426989"/>
<protein>
    <recommendedName>
        <fullName evidence="1">SprT-like domain-containing protein</fullName>
    </recommendedName>
</protein>
<dbReference type="SMART" id="SM00731">
    <property type="entry name" value="SprT"/>
    <property type="match status" value="1"/>
</dbReference>
<dbReference type="InterPro" id="IPR006640">
    <property type="entry name" value="SprT-like_domain"/>
</dbReference>
<dbReference type="PANTHER" id="PTHR21220">
    <property type="entry name" value="DNA-DEPENDENT METALLOPROTEASE SPRTN"/>
    <property type="match status" value="1"/>
</dbReference>
<dbReference type="EMBL" id="ADGI01000001">
    <property type="protein sequence ID" value="EGV34669.1"/>
    <property type="molecule type" value="Genomic_DNA"/>
</dbReference>
<gene>
    <name evidence="2" type="ORF">HMPREF9431_00001</name>
</gene>
<dbReference type="GO" id="GO:0004222">
    <property type="term" value="F:metalloendopeptidase activity"/>
    <property type="evidence" value="ECO:0007669"/>
    <property type="project" value="InterPro"/>
</dbReference>
<evidence type="ECO:0000313" key="2">
    <source>
        <dbReference type="EMBL" id="EGV34669.1"/>
    </source>
</evidence>
<dbReference type="Proteomes" id="UP000005141">
    <property type="component" value="Unassembled WGS sequence"/>
</dbReference>
<dbReference type="GO" id="GO:0006974">
    <property type="term" value="P:DNA damage response"/>
    <property type="evidence" value="ECO:0007669"/>
    <property type="project" value="InterPro"/>
</dbReference>
<organism evidence="2 3">
    <name type="scientific">Segatella oulorum F0390</name>
    <dbReference type="NCBI Taxonomy" id="702438"/>
    <lineage>
        <taxon>Bacteria</taxon>
        <taxon>Pseudomonadati</taxon>
        <taxon>Bacteroidota</taxon>
        <taxon>Bacteroidia</taxon>
        <taxon>Bacteroidales</taxon>
        <taxon>Prevotellaceae</taxon>
        <taxon>Segatella</taxon>
    </lineage>
</organism>
<evidence type="ECO:0000259" key="1">
    <source>
        <dbReference type="SMART" id="SM00731"/>
    </source>
</evidence>
<dbReference type="RefSeq" id="WP_004378965.1">
    <property type="nucleotide sequence ID" value="NZ_JH114215.1"/>
</dbReference>
<proteinExistence type="predicted"/>
<dbReference type="AlphaFoldDB" id="G1W850"/>
<name>G1W850_9BACT</name>
<reference evidence="2 3" key="1">
    <citation type="submission" date="2011-07" db="EMBL/GenBank/DDBJ databases">
        <title>The Genome Sequence of Prevotella oulorum F0390.</title>
        <authorList>
            <consortium name="The Broad Institute Genome Sequencing Platform"/>
            <consortium name="The Broad Institute Genome Sequencing Center for Infectious Disease"/>
            <person name="Earl A."/>
            <person name="Ward D."/>
            <person name="Feldgarden M."/>
            <person name="Gevers D."/>
            <person name="Izard J."/>
            <person name="Ganesan A."/>
            <person name="Baranova O.V."/>
            <person name="Blanton J.M."/>
            <person name="Tanner A.C."/>
            <person name="Dewhirst F.E."/>
            <person name="Young S.K."/>
            <person name="Zeng Q."/>
            <person name="Gargeya S."/>
            <person name="Fitzgerald M."/>
            <person name="Haas B."/>
            <person name="Abouelleil A."/>
            <person name="Alvarado L."/>
            <person name="Arachchi H.M."/>
            <person name="Berlin A."/>
            <person name="Brown A."/>
            <person name="Chapman S.B."/>
            <person name="Chen Z."/>
            <person name="Dunbar C."/>
            <person name="Freedman E."/>
            <person name="Gearin G."/>
            <person name="Gellesch M."/>
            <person name="Goldberg J."/>
            <person name="Griggs A."/>
            <person name="Gujja S."/>
            <person name="Heiman D."/>
            <person name="Howarth C."/>
            <person name="Larson L."/>
            <person name="Lui A."/>
            <person name="MacDonald P.J.P."/>
            <person name="Mehta T."/>
            <person name="Montmayeur A."/>
            <person name="Murphy C."/>
            <person name="Neiman D."/>
            <person name="Pearson M."/>
            <person name="Priest M."/>
            <person name="Roberts A."/>
            <person name="Saif S."/>
            <person name="Shea T."/>
            <person name="Shenoy N."/>
            <person name="Sisk P."/>
            <person name="Stolte C."/>
            <person name="Sykes S."/>
            <person name="Wortman J."/>
            <person name="Nusbaum C."/>
            <person name="Birren B."/>
        </authorList>
    </citation>
    <scope>NUCLEOTIDE SEQUENCE [LARGE SCALE GENOMIC DNA]</scope>
    <source>
        <strain evidence="2 3">F0390</strain>
    </source>
</reference>
<keyword evidence="3" id="KW-1185">Reference proteome</keyword>
<dbReference type="Pfam" id="PF10263">
    <property type="entry name" value="SprT-like"/>
    <property type="match status" value="1"/>
</dbReference>
<feature type="domain" description="SprT-like" evidence="1">
    <location>
        <begin position="6"/>
        <end position="154"/>
    </location>
</feature>
<evidence type="ECO:0000313" key="3">
    <source>
        <dbReference type="Proteomes" id="UP000005141"/>
    </source>
</evidence>
<dbReference type="GO" id="GO:0003697">
    <property type="term" value="F:single-stranded DNA binding"/>
    <property type="evidence" value="ECO:0007669"/>
    <property type="project" value="InterPro"/>
</dbReference>
<comment type="caution">
    <text evidence="2">The sequence shown here is derived from an EMBL/GenBank/DDBJ whole genome shotgun (WGS) entry which is preliminary data.</text>
</comment>
<dbReference type="OrthoDB" id="1082254at2"/>
<dbReference type="PANTHER" id="PTHR21220:SF0">
    <property type="entry name" value="DNA-DEPENDENT METALLOPROTEASE SPRTN"/>
    <property type="match status" value="1"/>
</dbReference>
<sequence length="226" mass="26396">MKATIPFIRERFEQFNAQMFGGQLPQLPIRLSHARTFVGMCTFKRRRLLGGGMENYDFKLQISTQIDLSECELEDTIIHEMIHYYIGVHQWRDTSAHGRLFRQMMNDINERFGRQVTVSHQSTKAQREQTVDKEPHYHVVAVVRFKDGRVGIKVLPRISQRIFYYYQHVGAHQDVAHVTLYMAHDAFFNRFPNSSALKVHFVNEDDLTAPLKGAKFISVEGNKLRI</sequence>
<dbReference type="GO" id="GO:0031593">
    <property type="term" value="F:polyubiquitin modification-dependent protein binding"/>
    <property type="evidence" value="ECO:0007669"/>
    <property type="project" value="TreeGrafter"/>
</dbReference>
<dbReference type="HOGENOM" id="CLU_1282263_0_0_10"/>